<accession>A0A151J3C3</accession>
<reference evidence="1 2" key="1">
    <citation type="submission" date="2015-09" db="EMBL/GenBank/DDBJ databases">
        <title>Trachymyrmex cornetzi WGS genome.</title>
        <authorList>
            <person name="Nygaard S."/>
            <person name="Hu H."/>
            <person name="Boomsma J."/>
            <person name="Zhang G."/>
        </authorList>
    </citation>
    <scope>NUCLEOTIDE SEQUENCE [LARGE SCALE GENOMIC DNA]</scope>
    <source>
        <strain evidence="1">Tcor2-1</strain>
        <tissue evidence="1">Whole body</tissue>
    </source>
</reference>
<sequence>MEFLSYLSPVLRIKIVISTTFICRCLFYNSQTWCLRYPNFFLHMISPLSAVSSYHIQKI</sequence>
<keyword evidence="2" id="KW-1185">Reference proteome</keyword>
<name>A0A151J3C3_9HYME</name>
<dbReference type="EMBL" id="KQ980284">
    <property type="protein sequence ID" value="KYN16950.1"/>
    <property type="molecule type" value="Genomic_DNA"/>
</dbReference>
<organism evidence="1 2">
    <name type="scientific">Trachymyrmex cornetzi</name>
    <dbReference type="NCBI Taxonomy" id="471704"/>
    <lineage>
        <taxon>Eukaryota</taxon>
        <taxon>Metazoa</taxon>
        <taxon>Ecdysozoa</taxon>
        <taxon>Arthropoda</taxon>
        <taxon>Hexapoda</taxon>
        <taxon>Insecta</taxon>
        <taxon>Pterygota</taxon>
        <taxon>Neoptera</taxon>
        <taxon>Endopterygota</taxon>
        <taxon>Hymenoptera</taxon>
        <taxon>Apocrita</taxon>
        <taxon>Aculeata</taxon>
        <taxon>Formicoidea</taxon>
        <taxon>Formicidae</taxon>
        <taxon>Myrmicinae</taxon>
        <taxon>Trachymyrmex</taxon>
    </lineage>
</organism>
<evidence type="ECO:0000313" key="1">
    <source>
        <dbReference type="EMBL" id="KYN16950.1"/>
    </source>
</evidence>
<dbReference type="Proteomes" id="UP000078492">
    <property type="component" value="Unassembled WGS sequence"/>
</dbReference>
<evidence type="ECO:0000313" key="2">
    <source>
        <dbReference type="Proteomes" id="UP000078492"/>
    </source>
</evidence>
<proteinExistence type="predicted"/>
<protein>
    <submittedName>
        <fullName evidence="1">Uncharacterized protein</fullName>
    </submittedName>
</protein>
<gene>
    <name evidence="1" type="ORF">ALC57_10773</name>
</gene>
<dbReference type="AlphaFoldDB" id="A0A151J3C3"/>